<dbReference type="GO" id="GO:0008017">
    <property type="term" value="F:microtubule binding"/>
    <property type="evidence" value="ECO:0007669"/>
    <property type="project" value="TreeGrafter"/>
</dbReference>
<evidence type="ECO:0000256" key="3">
    <source>
        <dbReference type="ARBA" id="ARBA00022618"/>
    </source>
</evidence>
<organism evidence="8 9">
    <name type="scientific">Linnemannia schmuckeri</name>
    <dbReference type="NCBI Taxonomy" id="64567"/>
    <lineage>
        <taxon>Eukaryota</taxon>
        <taxon>Fungi</taxon>
        <taxon>Fungi incertae sedis</taxon>
        <taxon>Mucoromycota</taxon>
        <taxon>Mortierellomycotina</taxon>
        <taxon>Mortierellomycetes</taxon>
        <taxon>Mortierellales</taxon>
        <taxon>Mortierellaceae</taxon>
        <taxon>Linnemannia</taxon>
    </lineage>
</organism>
<comment type="subcellular location">
    <subcellularLocation>
        <location evidence="1">Cytoplasm</location>
        <location evidence="1">Cytoskeleton</location>
        <location evidence="1">Spindle</location>
    </subcellularLocation>
</comment>
<feature type="compositionally biased region" description="Basic residues" evidence="6">
    <location>
        <begin position="621"/>
        <end position="634"/>
    </location>
</feature>
<feature type="compositionally biased region" description="Polar residues" evidence="6">
    <location>
        <begin position="410"/>
        <end position="432"/>
    </location>
</feature>
<evidence type="ECO:0000313" key="8">
    <source>
        <dbReference type="EMBL" id="KAF9147902.1"/>
    </source>
</evidence>
<dbReference type="Proteomes" id="UP000748756">
    <property type="component" value="Unassembled WGS sequence"/>
</dbReference>
<evidence type="ECO:0000256" key="6">
    <source>
        <dbReference type="SAM" id="MobiDB-lite"/>
    </source>
</evidence>
<keyword evidence="5" id="KW-0498">Mitosis</keyword>
<dbReference type="GO" id="GO:0090307">
    <property type="term" value="P:mitotic spindle assembly"/>
    <property type="evidence" value="ECO:0007669"/>
    <property type="project" value="TreeGrafter"/>
</dbReference>
<keyword evidence="5" id="KW-0131">Cell cycle</keyword>
<comment type="caution">
    <text evidence="8">The sequence shown here is derived from an EMBL/GenBank/DDBJ whole genome shotgun (WGS) entry which is preliminary data.</text>
</comment>
<comment type="similarity">
    <text evidence="2">Belongs to the CLASP family.</text>
</comment>
<feature type="region of interest" description="Disordered" evidence="6">
    <location>
        <begin position="727"/>
        <end position="746"/>
    </location>
</feature>
<feature type="compositionally biased region" description="Low complexity" evidence="6">
    <location>
        <begin position="291"/>
        <end position="302"/>
    </location>
</feature>
<evidence type="ECO:0000256" key="5">
    <source>
        <dbReference type="ARBA" id="ARBA00022776"/>
    </source>
</evidence>
<dbReference type="InterPro" id="IPR034085">
    <property type="entry name" value="TOG"/>
</dbReference>
<evidence type="ECO:0000256" key="1">
    <source>
        <dbReference type="ARBA" id="ARBA00004186"/>
    </source>
</evidence>
<dbReference type="InterPro" id="IPR024395">
    <property type="entry name" value="CLASP_N_dom"/>
</dbReference>
<feature type="compositionally biased region" description="Low complexity" evidence="6">
    <location>
        <begin position="360"/>
        <end position="373"/>
    </location>
</feature>
<evidence type="ECO:0000256" key="2">
    <source>
        <dbReference type="ARBA" id="ARBA00009549"/>
    </source>
</evidence>
<dbReference type="AlphaFoldDB" id="A0A9P5RWK4"/>
<dbReference type="PANTHER" id="PTHR21567:SF9">
    <property type="entry name" value="CLIP-ASSOCIATING PROTEIN"/>
    <property type="match status" value="1"/>
</dbReference>
<dbReference type="OrthoDB" id="46159at2759"/>
<feature type="compositionally biased region" description="Low complexity" evidence="6">
    <location>
        <begin position="491"/>
        <end position="530"/>
    </location>
</feature>
<protein>
    <recommendedName>
        <fullName evidence="7">TOG domain-containing protein</fullName>
    </recommendedName>
</protein>
<dbReference type="Pfam" id="PF12348">
    <property type="entry name" value="CLASP_N"/>
    <property type="match status" value="1"/>
</dbReference>
<feature type="region of interest" description="Disordered" evidence="6">
    <location>
        <begin position="467"/>
        <end position="486"/>
    </location>
</feature>
<feature type="region of interest" description="Disordered" evidence="6">
    <location>
        <begin position="491"/>
        <end position="578"/>
    </location>
</feature>
<evidence type="ECO:0000313" key="9">
    <source>
        <dbReference type="Proteomes" id="UP000748756"/>
    </source>
</evidence>
<feature type="compositionally biased region" description="Low complexity" evidence="6">
    <location>
        <begin position="544"/>
        <end position="557"/>
    </location>
</feature>
<dbReference type="GO" id="GO:0005876">
    <property type="term" value="C:spindle microtubule"/>
    <property type="evidence" value="ECO:0007669"/>
    <property type="project" value="TreeGrafter"/>
</dbReference>
<dbReference type="GO" id="GO:0005881">
    <property type="term" value="C:cytoplasmic microtubule"/>
    <property type="evidence" value="ECO:0007669"/>
    <property type="project" value="TreeGrafter"/>
</dbReference>
<keyword evidence="4" id="KW-0493">Microtubule</keyword>
<feature type="compositionally biased region" description="Low complexity" evidence="6">
    <location>
        <begin position="727"/>
        <end position="737"/>
    </location>
</feature>
<dbReference type="GO" id="GO:0051301">
    <property type="term" value="P:cell division"/>
    <property type="evidence" value="ECO:0007669"/>
    <property type="project" value="UniProtKB-KW"/>
</dbReference>
<gene>
    <name evidence="8" type="ORF">BG015_010379</name>
</gene>
<dbReference type="PANTHER" id="PTHR21567">
    <property type="entry name" value="CLASP"/>
    <property type="match status" value="1"/>
</dbReference>
<dbReference type="SUPFAM" id="SSF48371">
    <property type="entry name" value="ARM repeat"/>
    <property type="match status" value="1"/>
</dbReference>
<dbReference type="InterPro" id="IPR011989">
    <property type="entry name" value="ARM-like"/>
</dbReference>
<feature type="domain" description="TOG" evidence="7">
    <location>
        <begin position="13"/>
        <end position="241"/>
    </location>
</feature>
<dbReference type="InterPro" id="IPR016024">
    <property type="entry name" value="ARM-type_fold"/>
</dbReference>
<evidence type="ECO:0000256" key="4">
    <source>
        <dbReference type="ARBA" id="ARBA00022701"/>
    </source>
</evidence>
<dbReference type="GO" id="GO:1990023">
    <property type="term" value="C:mitotic spindle midzone"/>
    <property type="evidence" value="ECO:0007669"/>
    <property type="project" value="TreeGrafter"/>
</dbReference>
<proteinExistence type="inferred from homology"/>
<accession>A0A9P5RWK4</accession>
<dbReference type="SMART" id="SM01349">
    <property type="entry name" value="TOG"/>
    <property type="match status" value="1"/>
</dbReference>
<feature type="compositionally biased region" description="Basic and acidic residues" evidence="6">
    <location>
        <begin position="610"/>
        <end position="620"/>
    </location>
</feature>
<evidence type="ECO:0000259" key="7">
    <source>
        <dbReference type="SMART" id="SM01349"/>
    </source>
</evidence>
<name>A0A9P5RWK4_9FUNG</name>
<feature type="region of interest" description="Disordered" evidence="6">
    <location>
        <begin position="238"/>
        <end position="445"/>
    </location>
</feature>
<feature type="compositionally biased region" description="Polar residues" evidence="6">
    <location>
        <begin position="244"/>
        <end position="267"/>
    </location>
</feature>
<reference evidence="8" key="1">
    <citation type="journal article" date="2020" name="Fungal Divers.">
        <title>Resolving the Mortierellaceae phylogeny through synthesis of multi-gene phylogenetics and phylogenomics.</title>
        <authorList>
            <person name="Vandepol N."/>
            <person name="Liber J."/>
            <person name="Desiro A."/>
            <person name="Na H."/>
            <person name="Kennedy M."/>
            <person name="Barry K."/>
            <person name="Grigoriev I.V."/>
            <person name="Miller A.N."/>
            <person name="O'Donnell K."/>
            <person name="Stajich J.E."/>
            <person name="Bonito G."/>
        </authorList>
    </citation>
    <scope>NUCLEOTIDE SEQUENCE</scope>
    <source>
        <strain evidence="8">NRRL 6426</strain>
    </source>
</reference>
<keyword evidence="3" id="KW-0132">Cell division</keyword>
<sequence>MLSSGAATSVNLNYHDLDNILSQPETEHNWAQKETAIKTIGSACHVSIGHNQEYVAFIKSHRKAFSESLLTERTRLSGAACELVEKLSTSMGRDFGLHFPDLFTPALLKVCARTNKVMVTRAVKALQSMISAGCLPTLPKACQAFATNNKTLRIACIGLIASCIAQFSSQELEAYLGSFEPVLKEGVSDAAPEVRDTSRKSFKVYAQKFPERSSVLAATLPGSVLKYLLPDARSSASLVRPTTGRITPTSGRTEGSGELSRQQSSREGLSRTVPSRIGPVRARTTAAAEQSSTSFKTTVSSTPHAAPSSQSYGYGASQTAPAQSSSPHLGRSHGLPSRTGSLSDTSDHSGHSSLRMGAQRSRTLSSNSLTSTSMYQRTPSINLATHGGPQRLVPSNNSYGSDSAKPVRPSTLSTRLSKTEPSSKGSRLSIISTHGPLTEREPMSASERAKAYSASLKNEMASRRAGDMGMRTNASSRRVVTDPPGYGVYGPATTISTPASSTTSTPPVSAATSTTSVSPASSSSTSPTTAHSPHHDQLFSSFRAPASPHVASSPPESCASPDYRHSTPPSSQHSDENAHAVPLSPTRMAQVSLEGSMEPQPLGASGSPFHSRESSQEPHLGHHSSRHSSHHGSPHLRETAHAEVHHEFEFSEPGMDADKDHDMTVPDHESLFGNTANYLQTEQEISALQQQTGDKSVFMEEDPRSIDHDQLAVKAYADDYEASLAAASCSSTSLTSSVEGEKSYAE</sequence>
<dbReference type="GO" id="GO:0005815">
    <property type="term" value="C:microtubule organizing center"/>
    <property type="evidence" value="ECO:0007669"/>
    <property type="project" value="TreeGrafter"/>
</dbReference>
<dbReference type="EMBL" id="JAAAUQ010000736">
    <property type="protein sequence ID" value="KAF9147902.1"/>
    <property type="molecule type" value="Genomic_DNA"/>
</dbReference>
<feature type="region of interest" description="Disordered" evidence="6">
    <location>
        <begin position="597"/>
        <end position="638"/>
    </location>
</feature>
<feature type="compositionally biased region" description="Polar residues" evidence="6">
    <location>
        <begin position="374"/>
        <end position="383"/>
    </location>
</feature>
<keyword evidence="9" id="KW-1185">Reference proteome</keyword>
<dbReference type="Gene3D" id="1.25.10.10">
    <property type="entry name" value="Leucine-rich Repeat Variant"/>
    <property type="match status" value="1"/>
</dbReference>
<feature type="compositionally biased region" description="Low complexity" evidence="6">
    <location>
        <begin position="316"/>
        <end position="327"/>
    </location>
</feature>